<evidence type="ECO:0000313" key="8">
    <source>
        <dbReference type="EMBL" id="KRK71866.1"/>
    </source>
</evidence>
<organism evidence="8 9">
    <name type="scientific">Lacticaseibacillus nasuensis JCM 17158</name>
    <dbReference type="NCBI Taxonomy" id="1291734"/>
    <lineage>
        <taxon>Bacteria</taxon>
        <taxon>Bacillati</taxon>
        <taxon>Bacillota</taxon>
        <taxon>Bacilli</taxon>
        <taxon>Lactobacillales</taxon>
        <taxon>Lactobacillaceae</taxon>
        <taxon>Lacticaseibacillus</taxon>
    </lineage>
</organism>
<evidence type="ECO:0000256" key="4">
    <source>
        <dbReference type="ARBA" id="ARBA00023088"/>
    </source>
</evidence>
<feature type="compositionally biased region" description="Low complexity" evidence="5">
    <location>
        <begin position="865"/>
        <end position="886"/>
    </location>
</feature>
<keyword evidence="4" id="KW-0572">Peptidoglycan-anchor</keyword>
<feature type="region of interest" description="Disordered" evidence="5">
    <location>
        <begin position="827"/>
        <end position="886"/>
    </location>
</feature>
<feature type="compositionally biased region" description="Basic and acidic residues" evidence="5">
    <location>
        <begin position="473"/>
        <end position="482"/>
    </location>
</feature>
<keyword evidence="6" id="KW-1133">Transmembrane helix</keyword>
<sequence>MGLEAIHMEKSIKTHYKMYKAGRRWLFAAITVASIGIGISAGHTVSVAAAETPSTQETTATSPAAQTPTAETSSAESATAAGSDNAQSTTPATTQPDATTSTAAQSAPATHATNAQPVAAPIAPEPAPAPTATVTGEADVTASLGGSDHQATTHYTDNQDNSDDVLNATNYTTDSTHLTTTLTVSNPTSNNLHVHPVLLLPNFAKPNSDWVVDASKVTEATFTSAFPNTIKLTYSMHGFNGEYLSYANLMAQHPTFTWDQLQAVMVDGTLAPGTSYTLTLPMKWLGSTPEDYLNPSSYSGAVEVMNFNSGNYTVYTDMHATSNLAAPVTFAPTTDYATIKQPNGSYQVAPAALQKLAPQFALSDIQISTDGVTWSPTQTAANTPLLSTGAWRISTEAIYQAYKDLGYTVSAPEYTYNYSDVSLVNPAGDGTGSALNDNPGAGESGLPAITYLYYEIVPVLAAHNSTVTVDKTDTYRPEDNFEGRTTVLAGDPGDTSYTITDPTGVLTKQSDGTYTYNHDGHFTVTYTAPLASGPVTKTITVTVHAKPTYGTAQSTRTINFVNADGTQAPQPVVQTVNYKTVTNSLTGETVYTPQGAYAEYVPSQTGYSADVASIAQLAPAPSATEPQNSTVTVTYTPQLTFGTATSTRTIKLVSVDGSFKPQTIVQTINYKTVTNAVTGQTTYTAQDFYPAYATAKAGYTADVASIDSVVPEPTTTKPADTTMTVTYTPQLTYGTATTTRTIAFTDAAGKSLRQPVIQTITYKTVTNAVTGETIYTPQGAYQAYVAPSIAGYKSTAAQVAQQAVGASTTLPDDSLVTVTYTKLAVLPNTQGEGETTKPHSSGNTETSQTAATAQPGAGLASSNVAETSTTPATPAAATAAHRLPTTGDTTGTTLAMLGATLIAGFGLAGLRKREH</sequence>
<reference evidence="8 9" key="1">
    <citation type="journal article" date="2015" name="Genome Announc.">
        <title>Expanding the biotechnology potential of lactobacilli through comparative genomics of 213 strains and associated genera.</title>
        <authorList>
            <person name="Sun Z."/>
            <person name="Harris H.M."/>
            <person name="McCann A."/>
            <person name="Guo C."/>
            <person name="Argimon S."/>
            <person name="Zhang W."/>
            <person name="Yang X."/>
            <person name="Jeffery I.B."/>
            <person name="Cooney J.C."/>
            <person name="Kagawa T.F."/>
            <person name="Liu W."/>
            <person name="Song Y."/>
            <person name="Salvetti E."/>
            <person name="Wrobel A."/>
            <person name="Rasinkangas P."/>
            <person name="Parkhill J."/>
            <person name="Rea M.C."/>
            <person name="O'Sullivan O."/>
            <person name="Ritari J."/>
            <person name="Douillard F.P."/>
            <person name="Paul Ross R."/>
            <person name="Yang R."/>
            <person name="Briner A.E."/>
            <person name="Felis G.E."/>
            <person name="de Vos W.M."/>
            <person name="Barrangou R."/>
            <person name="Klaenhammer T.R."/>
            <person name="Caufield P.W."/>
            <person name="Cui Y."/>
            <person name="Zhang H."/>
            <person name="O'Toole P.W."/>
        </authorList>
    </citation>
    <scope>NUCLEOTIDE SEQUENCE [LARGE SCALE GENOMIC DNA]</scope>
    <source>
        <strain evidence="8 9">JCM 17158</strain>
    </source>
</reference>
<evidence type="ECO:0000256" key="6">
    <source>
        <dbReference type="SAM" id="Phobius"/>
    </source>
</evidence>
<dbReference type="Proteomes" id="UP000051804">
    <property type="component" value="Unassembled WGS sequence"/>
</dbReference>
<dbReference type="InterPro" id="IPR022263">
    <property type="entry name" value="KxYKxGKxW"/>
</dbReference>
<feature type="region of interest" description="Disordered" evidence="5">
    <location>
        <begin position="50"/>
        <end position="115"/>
    </location>
</feature>
<feature type="region of interest" description="Disordered" evidence="5">
    <location>
        <begin position="473"/>
        <end position="498"/>
    </location>
</feature>
<evidence type="ECO:0000259" key="7">
    <source>
        <dbReference type="PROSITE" id="PS50847"/>
    </source>
</evidence>
<accession>A0A0R1JVM8</accession>
<evidence type="ECO:0000256" key="1">
    <source>
        <dbReference type="ARBA" id="ARBA00022512"/>
    </source>
</evidence>
<proteinExistence type="predicted"/>
<name>A0A0R1JVM8_9LACO</name>
<dbReference type="PROSITE" id="PS50847">
    <property type="entry name" value="GRAM_POS_ANCHORING"/>
    <property type="match status" value="1"/>
</dbReference>
<keyword evidence="6" id="KW-0812">Transmembrane</keyword>
<dbReference type="OrthoDB" id="2330163at2"/>
<dbReference type="NCBIfam" id="TIGR03715">
    <property type="entry name" value="KxYKxGKxW"/>
    <property type="match status" value="1"/>
</dbReference>
<evidence type="ECO:0000256" key="2">
    <source>
        <dbReference type="ARBA" id="ARBA00022525"/>
    </source>
</evidence>
<feature type="transmembrane region" description="Helical" evidence="6">
    <location>
        <begin position="891"/>
        <end position="910"/>
    </location>
</feature>
<dbReference type="STRING" id="1291734.FD02_GL002113"/>
<keyword evidence="3" id="KW-0732">Signal</keyword>
<dbReference type="InterPro" id="IPR019931">
    <property type="entry name" value="LPXTG_anchor"/>
</dbReference>
<comment type="caution">
    <text evidence="8">The sequence shown here is derived from an EMBL/GenBank/DDBJ whole genome shotgun (WGS) entry which is preliminary data.</text>
</comment>
<protein>
    <recommendedName>
        <fullName evidence="7">Gram-positive cocci surface proteins LPxTG domain-containing protein</fullName>
    </recommendedName>
</protein>
<gene>
    <name evidence="8" type="ORF">FD02_GL002113</name>
</gene>
<feature type="compositionally biased region" description="Polar residues" evidence="5">
    <location>
        <begin position="827"/>
        <end position="852"/>
    </location>
</feature>
<dbReference type="Pfam" id="PF00746">
    <property type="entry name" value="Gram_pos_anchor"/>
    <property type="match status" value="1"/>
</dbReference>
<keyword evidence="6" id="KW-0472">Membrane</keyword>
<evidence type="ECO:0000256" key="5">
    <source>
        <dbReference type="SAM" id="MobiDB-lite"/>
    </source>
</evidence>
<dbReference type="Pfam" id="PF19258">
    <property type="entry name" value="KxYKxGKxW_sig"/>
    <property type="match status" value="1"/>
</dbReference>
<evidence type="ECO:0000256" key="3">
    <source>
        <dbReference type="ARBA" id="ARBA00022729"/>
    </source>
</evidence>
<keyword evidence="1" id="KW-0134">Cell wall</keyword>
<dbReference type="NCBIfam" id="TIGR01167">
    <property type="entry name" value="LPXTG_anchor"/>
    <property type="match status" value="1"/>
</dbReference>
<dbReference type="PATRIC" id="fig|1291734.4.peg.2165"/>
<feature type="domain" description="Gram-positive cocci surface proteins LPxTG" evidence="7">
    <location>
        <begin position="883"/>
        <end position="915"/>
    </location>
</feature>
<dbReference type="Pfam" id="PF17966">
    <property type="entry name" value="Muc_B2"/>
    <property type="match status" value="2"/>
</dbReference>
<keyword evidence="2" id="KW-0964">Secreted</keyword>
<dbReference type="AlphaFoldDB" id="A0A0R1JVM8"/>
<dbReference type="InterPro" id="IPR041495">
    <property type="entry name" value="Mub_B2"/>
</dbReference>
<keyword evidence="9" id="KW-1185">Reference proteome</keyword>
<dbReference type="EMBL" id="AZDJ01000026">
    <property type="protein sequence ID" value="KRK71866.1"/>
    <property type="molecule type" value="Genomic_DNA"/>
</dbReference>
<feature type="compositionally biased region" description="Polar residues" evidence="5">
    <location>
        <begin position="149"/>
        <end position="159"/>
    </location>
</feature>
<feature type="region of interest" description="Disordered" evidence="5">
    <location>
        <begin position="142"/>
        <end position="169"/>
    </location>
</feature>
<evidence type="ECO:0000313" key="9">
    <source>
        <dbReference type="Proteomes" id="UP000051804"/>
    </source>
</evidence>
<dbReference type="Gene3D" id="2.60.40.4300">
    <property type="match status" value="3"/>
</dbReference>